<comment type="similarity">
    <text evidence="1">Belongs to the cycloisomerase 2 family.</text>
</comment>
<dbReference type="GO" id="GO:0005829">
    <property type="term" value="C:cytosol"/>
    <property type="evidence" value="ECO:0007669"/>
    <property type="project" value="TreeGrafter"/>
</dbReference>
<dbReference type="InterPro" id="IPR015943">
    <property type="entry name" value="WD40/YVTN_repeat-like_dom_sf"/>
</dbReference>
<dbReference type="Gene3D" id="2.130.10.10">
    <property type="entry name" value="YVTN repeat-like/Quinoprotein amine dehydrogenase"/>
    <property type="match status" value="1"/>
</dbReference>
<dbReference type="PANTHER" id="PTHR30344">
    <property type="entry name" value="6-PHOSPHOGLUCONOLACTONASE-RELATED"/>
    <property type="match status" value="1"/>
</dbReference>
<keyword evidence="3" id="KW-1185">Reference proteome</keyword>
<gene>
    <name evidence="2" type="ORF">GMB86_07860</name>
</gene>
<dbReference type="InterPro" id="IPR011048">
    <property type="entry name" value="Haem_d1_sf"/>
</dbReference>
<protein>
    <submittedName>
        <fullName evidence="2">Beta-propeller fold lactonase family protein</fullName>
    </submittedName>
</protein>
<dbReference type="SUPFAM" id="SSF51004">
    <property type="entry name" value="C-terminal (heme d1) domain of cytochrome cd1-nitrite reductase"/>
    <property type="match status" value="1"/>
</dbReference>
<accession>A0A6N8CS83</accession>
<evidence type="ECO:0000313" key="3">
    <source>
        <dbReference type="Proteomes" id="UP000440978"/>
    </source>
</evidence>
<evidence type="ECO:0000313" key="2">
    <source>
        <dbReference type="EMBL" id="MTT31923.1"/>
    </source>
</evidence>
<comment type="caution">
    <text evidence="2">The sequence shown here is derived from an EMBL/GenBank/DDBJ whole genome shotgun (WGS) entry which is preliminary data.</text>
</comment>
<dbReference type="FunFam" id="2.130.10.10:FF:000306">
    <property type="entry name" value="3-carboxymuconate cyclase"/>
    <property type="match status" value="1"/>
</dbReference>
<proteinExistence type="inferred from homology"/>
<dbReference type="AlphaFoldDB" id="A0A6N8CS83"/>
<reference evidence="2 3" key="1">
    <citation type="submission" date="2019-11" db="EMBL/GenBank/DDBJ databases">
        <title>Terrilactibacillus tamarindus sp. nov. BCM23-1 isolated from bark of Tamarindus indica.</title>
        <authorList>
            <person name="Kingkaew E."/>
            <person name="Tanasupawat S."/>
        </authorList>
    </citation>
    <scope>NUCLEOTIDE SEQUENCE [LARGE SCALE GENOMIC DNA]</scope>
    <source>
        <strain evidence="2 3">BCM23-1</strain>
    </source>
</reference>
<dbReference type="InterPro" id="IPR050282">
    <property type="entry name" value="Cycloisomerase_2"/>
</dbReference>
<organism evidence="2 3">
    <name type="scientific">Terrilactibacillus tamarindi</name>
    <dbReference type="NCBI Taxonomy" id="2599694"/>
    <lineage>
        <taxon>Bacteria</taxon>
        <taxon>Bacillati</taxon>
        <taxon>Bacillota</taxon>
        <taxon>Bacilli</taxon>
        <taxon>Bacillales</taxon>
        <taxon>Bacillaceae</taxon>
        <taxon>Terrilactibacillus</taxon>
    </lineage>
</organism>
<dbReference type="RefSeq" id="WP_155218430.1">
    <property type="nucleotide sequence ID" value="NZ_WNHB01000010.1"/>
</dbReference>
<dbReference type="EMBL" id="WNHB01000010">
    <property type="protein sequence ID" value="MTT31923.1"/>
    <property type="molecule type" value="Genomic_DNA"/>
</dbReference>
<dbReference type="PANTHER" id="PTHR30344:SF1">
    <property type="entry name" value="6-PHOSPHOGLUCONOLACTONASE"/>
    <property type="match status" value="1"/>
</dbReference>
<dbReference type="OrthoDB" id="9790815at2"/>
<dbReference type="Pfam" id="PF10282">
    <property type="entry name" value="Lactonase"/>
    <property type="match status" value="1"/>
</dbReference>
<dbReference type="GO" id="GO:0017057">
    <property type="term" value="F:6-phosphogluconolactonase activity"/>
    <property type="evidence" value="ECO:0007669"/>
    <property type="project" value="TreeGrafter"/>
</dbReference>
<evidence type="ECO:0000256" key="1">
    <source>
        <dbReference type="ARBA" id="ARBA00005564"/>
    </source>
</evidence>
<sequence>MANSKQFTGYIGTYTNGKSEGIYRFTLDIDKPKVTDIGLAATLDNPTYLAISEDNKYLYSIIKEGSSGGVASFLINAETNDLKPLNHELLEGAAPCYVGINKENSHLLSSNYHKGTVGLYLIKDDGSISPAVSIVRHEGSGHYEERQEAPHIHFSDFTPDQKFVVVVDLGTDQLVTYKIEENTLKQVQTLDFSPDSGVRHLVFHPTKPYAYVMTELTSEVVSLKFNAEDGSFSIIEYLSTLPEGYKETSSGSAIHITSDGRFVYTATRGHDSIGVFEVDEKTGKLTLVEITSTHGKGPRDFSLDPTEKFLIAANQNSNNLVLFIRDEGTGKLTLVDGELEVHDPVCVKFLNV</sequence>
<dbReference type="Proteomes" id="UP000440978">
    <property type="component" value="Unassembled WGS sequence"/>
</dbReference>
<name>A0A6N8CS83_9BACI</name>
<dbReference type="InterPro" id="IPR019405">
    <property type="entry name" value="Lactonase_7-beta_prop"/>
</dbReference>